<evidence type="ECO:0000256" key="6">
    <source>
        <dbReference type="SAM" id="MobiDB-lite"/>
    </source>
</evidence>
<keyword evidence="11" id="KW-1185">Reference proteome</keyword>
<comment type="caution">
    <text evidence="10">The sequence shown here is derived from an EMBL/GenBank/DDBJ whole genome shotgun (WGS) entry which is preliminary data.</text>
</comment>
<keyword evidence="3" id="KW-0804">Transcription</keyword>
<keyword evidence="2 5" id="KW-0103">Bromodomain</keyword>
<dbReference type="InterPro" id="IPR002110">
    <property type="entry name" value="Ankyrin_rpt"/>
</dbReference>
<evidence type="ECO:0000256" key="3">
    <source>
        <dbReference type="ARBA" id="ARBA00023163"/>
    </source>
</evidence>
<dbReference type="Proteomes" id="UP000076078">
    <property type="component" value="Unassembled WGS sequence"/>
</dbReference>
<proteinExistence type="predicted"/>
<dbReference type="SMART" id="SM00248">
    <property type="entry name" value="ANK"/>
    <property type="match status" value="4"/>
</dbReference>
<dbReference type="PROSITE" id="PS50297">
    <property type="entry name" value="ANK_REP_REGION"/>
    <property type="match status" value="3"/>
</dbReference>
<accession>A0A151ZAQ9</accession>
<dbReference type="EMBL" id="LODT01000035">
    <property type="protein sequence ID" value="KYQ91025.1"/>
    <property type="molecule type" value="Genomic_DNA"/>
</dbReference>
<feature type="domain" description="NET" evidence="9">
    <location>
        <begin position="677"/>
        <end position="756"/>
    </location>
</feature>
<feature type="compositionally biased region" description="Low complexity" evidence="6">
    <location>
        <begin position="640"/>
        <end position="654"/>
    </location>
</feature>
<feature type="repeat" description="ANK" evidence="4">
    <location>
        <begin position="131"/>
        <end position="163"/>
    </location>
</feature>
<dbReference type="Gene3D" id="1.20.920.10">
    <property type="entry name" value="Bromodomain-like"/>
    <property type="match status" value="1"/>
</dbReference>
<evidence type="ECO:0000313" key="10">
    <source>
        <dbReference type="EMBL" id="KYQ91025.1"/>
    </source>
</evidence>
<reference evidence="10 11" key="1">
    <citation type="submission" date="2015-12" db="EMBL/GenBank/DDBJ databases">
        <title>Dictyostelia acquired genes for synthesis and detection of signals that induce cell-type specialization by lateral gene transfer from prokaryotes.</title>
        <authorList>
            <person name="Gloeckner G."/>
            <person name="Schaap P."/>
        </authorList>
    </citation>
    <scope>NUCLEOTIDE SEQUENCE [LARGE SCALE GENOMIC DNA]</scope>
    <source>
        <strain evidence="10 11">TK</strain>
    </source>
</reference>
<dbReference type="SMART" id="SM00225">
    <property type="entry name" value="BTB"/>
    <property type="match status" value="1"/>
</dbReference>
<evidence type="ECO:0000256" key="5">
    <source>
        <dbReference type="PROSITE-ProRule" id="PRU00035"/>
    </source>
</evidence>
<feature type="domain" description="Bromo" evidence="7">
    <location>
        <begin position="471"/>
        <end position="543"/>
    </location>
</feature>
<dbReference type="InterPro" id="IPR027353">
    <property type="entry name" value="NET_dom"/>
</dbReference>
<dbReference type="SUPFAM" id="SSF48403">
    <property type="entry name" value="Ankyrin repeat"/>
    <property type="match status" value="1"/>
</dbReference>
<organism evidence="10 11">
    <name type="scientific">Tieghemostelium lacteum</name>
    <name type="common">Slime mold</name>
    <name type="synonym">Dictyostelium lacteum</name>
    <dbReference type="NCBI Taxonomy" id="361077"/>
    <lineage>
        <taxon>Eukaryota</taxon>
        <taxon>Amoebozoa</taxon>
        <taxon>Evosea</taxon>
        <taxon>Eumycetozoa</taxon>
        <taxon>Dictyostelia</taxon>
        <taxon>Dictyosteliales</taxon>
        <taxon>Raperosteliaceae</taxon>
        <taxon>Tieghemostelium</taxon>
    </lineage>
</organism>
<dbReference type="Gene3D" id="3.30.710.10">
    <property type="entry name" value="Potassium Channel Kv1.1, Chain A"/>
    <property type="match status" value="1"/>
</dbReference>
<feature type="domain" description="BTB" evidence="8">
    <location>
        <begin position="225"/>
        <end position="285"/>
    </location>
</feature>
<dbReference type="FunCoup" id="A0A151ZAQ9">
    <property type="interactions" value="470"/>
</dbReference>
<dbReference type="CDD" id="cd18186">
    <property type="entry name" value="BTB_POZ_ZBTB_KLHL-like"/>
    <property type="match status" value="1"/>
</dbReference>
<dbReference type="InterPro" id="IPR011333">
    <property type="entry name" value="SKP1/BTB/POZ_sf"/>
</dbReference>
<name>A0A151ZAQ9_TIELA</name>
<dbReference type="InterPro" id="IPR036427">
    <property type="entry name" value="Bromodomain-like_sf"/>
</dbReference>
<evidence type="ECO:0000259" key="9">
    <source>
        <dbReference type="PROSITE" id="PS51525"/>
    </source>
</evidence>
<dbReference type="PROSITE" id="PS51525">
    <property type="entry name" value="NET"/>
    <property type="match status" value="1"/>
</dbReference>
<dbReference type="Pfam" id="PF00439">
    <property type="entry name" value="Bromodomain"/>
    <property type="match status" value="1"/>
</dbReference>
<dbReference type="AlphaFoldDB" id="A0A151ZAQ9"/>
<dbReference type="SUPFAM" id="SSF47370">
    <property type="entry name" value="Bromodomain"/>
    <property type="match status" value="1"/>
</dbReference>
<evidence type="ECO:0000256" key="4">
    <source>
        <dbReference type="PROSITE-ProRule" id="PRU00023"/>
    </source>
</evidence>
<feature type="repeat" description="ANK" evidence="4">
    <location>
        <begin position="31"/>
        <end position="63"/>
    </location>
</feature>
<dbReference type="InParanoid" id="A0A151ZAQ9"/>
<feature type="compositionally biased region" description="Low complexity" evidence="6">
    <location>
        <begin position="418"/>
        <end position="450"/>
    </location>
</feature>
<protein>
    <submittedName>
        <fullName evidence="10">Ankyrin repeat-containing protein</fullName>
    </submittedName>
</protein>
<dbReference type="PROSITE" id="PS50097">
    <property type="entry name" value="BTB"/>
    <property type="match status" value="1"/>
</dbReference>
<gene>
    <name evidence="10" type="ORF">DLAC_07924</name>
</gene>
<feature type="region of interest" description="Disordered" evidence="6">
    <location>
        <begin position="392"/>
        <end position="457"/>
    </location>
</feature>
<sequence>MSIFKYSEDGNKEQVAQLIFSGIDVNEMDSKNRSALHYASIGGFKDIVAMLLKAGASVNSTTGHGAIPLHYAARSGQQDCLPLLIDGGADINCKDSKGHTALLTAILYDQATTALNLINNYNVDVNIPNVEGIYPLHSSVQKVYLKVVESLIEKGAELDKRDPKGNTAFHYLNLVKPKDVPSVLPETMNNDISRLYMLDDEMEVDTTVGNGHALQDKIQSKKYYSDCTFVVEGQKIPAHKCIVSVRCPSFISIFNQSTSSNIEIDNISTETFTSIIEWIYKNKISKLLNNSKDVKFILSLLMASERFNLKSIISQCEYFLIKSLDSTNITLIWEELLKSEYIKSYCPQLIKHCAYIILKNWNTLSSIKTFSEMTNQQVLELFKLSEILQTPETKKPAATEQSKRSAPNSTTNGKSAPSTRSTQSPSKSSTATTTTTSSSTSTSTAPSSSSDNITMDEKNKQICSGMVTALFKRKNSYPFQKPVDPILEGIPDYPDIIKHPMDLSTIRTKLGANVYKTIRDFAGDVRLMFQNALTYNDDASHVFKLAKLHLQYFDAQFVKSYPNEKIPVYKQLQPPPTPPTTAGSTTTTTSTTAQPVSSSNNTPSSDKKRKTPDTPTNNTTIKTDSTPTKSDKKEEYTETNNNNNNNDNNNNNLNTSEQIQDTTDNSVTPMSTESNATPAAASNIRKYSEEERKTIMESISSLEDDQIKHIFTIVDKSAIKQIGDNLELDITELSNDNLAQIEDYINSCHRIKKMKIDE</sequence>
<dbReference type="Pfam" id="PF12796">
    <property type="entry name" value="Ank_2"/>
    <property type="match status" value="1"/>
</dbReference>
<evidence type="ECO:0000256" key="1">
    <source>
        <dbReference type="ARBA" id="ARBA00023015"/>
    </source>
</evidence>
<feature type="compositionally biased region" description="Polar residues" evidence="6">
    <location>
        <begin position="404"/>
        <end position="417"/>
    </location>
</feature>
<dbReference type="Gene3D" id="1.25.40.20">
    <property type="entry name" value="Ankyrin repeat-containing domain"/>
    <property type="match status" value="2"/>
</dbReference>
<feature type="compositionally biased region" description="Polar residues" evidence="6">
    <location>
        <begin position="655"/>
        <end position="677"/>
    </location>
</feature>
<dbReference type="PROSITE" id="PS50014">
    <property type="entry name" value="BROMODOMAIN_2"/>
    <property type="match status" value="1"/>
</dbReference>
<dbReference type="InterPro" id="IPR000210">
    <property type="entry name" value="BTB/POZ_dom"/>
</dbReference>
<evidence type="ECO:0000313" key="11">
    <source>
        <dbReference type="Proteomes" id="UP000076078"/>
    </source>
</evidence>
<dbReference type="Gene3D" id="1.20.1270.220">
    <property type="match status" value="1"/>
</dbReference>
<dbReference type="PROSITE" id="PS50088">
    <property type="entry name" value="ANK_REPEAT"/>
    <property type="match status" value="3"/>
</dbReference>
<dbReference type="InterPro" id="IPR036770">
    <property type="entry name" value="Ankyrin_rpt-contain_sf"/>
</dbReference>
<dbReference type="SMART" id="SM00297">
    <property type="entry name" value="BROMO"/>
    <property type="match status" value="1"/>
</dbReference>
<dbReference type="SUPFAM" id="SSF54695">
    <property type="entry name" value="POZ domain"/>
    <property type="match status" value="1"/>
</dbReference>
<evidence type="ECO:0000259" key="8">
    <source>
        <dbReference type="PROSITE" id="PS50097"/>
    </source>
</evidence>
<feature type="compositionally biased region" description="Low complexity" evidence="6">
    <location>
        <begin position="613"/>
        <end position="628"/>
    </location>
</feature>
<dbReference type="Pfam" id="PF17035">
    <property type="entry name" value="BET"/>
    <property type="match status" value="1"/>
</dbReference>
<dbReference type="STRING" id="361077.A0A151ZAQ9"/>
<keyword evidence="4" id="KW-0040">ANK repeat</keyword>
<evidence type="ECO:0000259" key="7">
    <source>
        <dbReference type="PROSITE" id="PS50014"/>
    </source>
</evidence>
<dbReference type="OMA" id="QKNCIDI"/>
<feature type="compositionally biased region" description="Basic and acidic residues" evidence="6">
    <location>
        <begin position="392"/>
        <end position="403"/>
    </location>
</feature>
<keyword evidence="1" id="KW-0805">Transcription regulation</keyword>
<dbReference type="PRINTS" id="PR00503">
    <property type="entry name" value="BROMODOMAIN"/>
</dbReference>
<dbReference type="OrthoDB" id="28460at2759"/>
<feature type="repeat" description="ANK" evidence="4">
    <location>
        <begin position="64"/>
        <end position="96"/>
    </location>
</feature>
<dbReference type="PANTHER" id="PTHR45926">
    <property type="entry name" value="OSJNBA0053K19.4 PROTEIN"/>
    <property type="match status" value="1"/>
</dbReference>
<feature type="compositionally biased region" description="Low complexity" evidence="6">
    <location>
        <begin position="580"/>
        <end position="599"/>
    </location>
</feature>
<dbReference type="InterPro" id="IPR001487">
    <property type="entry name" value="Bromodomain"/>
</dbReference>
<dbReference type="InterPro" id="IPR038336">
    <property type="entry name" value="NET_sf"/>
</dbReference>
<feature type="region of interest" description="Disordered" evidence="6">
    <location>
        <begin position="568"/>
        <end position="685"/>
    </location>
</feature>
<evidence type="ECO:0000256" key="2">
    <source>
        <dbReference type="ARBA" id="ARBA00023117"/>
    </source>
</evidence>
<dbReference type="Pfam" id="PF00651">
    <property type="entry name" value="BTB"/>
    <property type="match status" value="1"/>
</dbReference>